<evidence type="ECO:0000313" key="1">
    <source>
        <dbReference type="EMBL" id="MDN7013041.1"/>
    </source>
</evidence>
<dbReference type="Proteomes" id="UP001168423">
    <property type="component" value="Unassembled WGS sequence"/>
</dbReference>
<protein>
    <recommendedName>
        <fullName evidence="3">TRASH domain-containing protein</fullName>
    </recommendedName>
</protein>
<accession>A0ABT8M3Y0</accession>
<evidence type="ECO:0008006" key="3">
    <source>
        <dbReference type="Google" id="ProtNLM"/>
    </source>
</evidence>
<proteinExistence type="predicted"/>
<name>A0ABT8M3Y0_9EURY</name>
<organism evidence="1 2">
    <name type="scientific">Methanoculleus methanifontis</name>
    <dbReference type="NCBI Taxonomy" id="2584086"/>
    <lineage>
        <taxon>Archaea</taxon>
        <taxon>Methanobacteriati</taxon>
        <taxon>Methanobacteriota</taxon>
        <taxon>Stenosarchaea group</taxon>
        <taxon>Methanomicrobia</taxon>
        <taxon>Methanomicrobiales</taxon>
        <taxon>Methanomicrobiaceae</taxon>
        <taxon>Methanoculleus</taxon>
    </lineage>
</organism>
<comment type="caution">
    <text evidence="1">The sequence shown here is derived from an EMBL/GenBank/DDBJ whole genome shotgun (WGS) entry which is preliminary data.</text>
</comment>
<evidence type="ECO:0000313" key="2">
    <source>
        <dbReference type="Proteomes" id="UP001168423"/>
    </source>
</evidence>
<dbReference type="EMBL" id="VCYI01000010">
    <property type="protein sequence ID" value="MDN7013041.1"/>
    <property type="molecule type" value="Genomic_DNA"/>
</dbReference>
<reference evidence="1" key="1">
    <citation type="submission" date="2019-05" db="EMBL/GenBank/DDBJ databases">
        <title>Isolation and characterization of methanogens from the cold seep sediment at Four-Way Closure Ridge.</title>
        <authorList>
            <person name="You Y.-T."/>
            <person name="Chen S.-C."/>
            <person name="Zhang W.-L."/>
            <person name="Lai M.-C."/>
        </authorList>
    </citation>
    <scope>NUCLEOTIDE SEQUENCE</scope>
    <source>
        <strain evidence="1">FWC-SCC3</strain>
    </source>
</reference>
<gene>
    <name evidence="1" type="ORF">FGW20_08310</name>
</gene>
<keyword evidence="2" id="KW-1185">Reference proteome</keyword>
<sequence length="359" mass="42048">MIEGIKELSRTKHNTCHSMKCEIAIRDVIFFSPNEEHIFLSEKKFYWYRPEMKEELPTSRSISDFWIVEKRGGSNFRATIGNEVLIGPSEIRYYLRVKYQRKGQQQPLMPKYPIKGYRIPGDDDRHLGSTDLFPTVHLWHLPFPFETGTHSEVCHRLDPEQFDRKTGKPYIYTVHEPTCQYCHNWLLPGNPHRRPAVRTVDAYYSIAPGQKYCSQECRYKAQLERQRYRYNYSRGNFKKIAPDGWINVRHHLDMSGSSIPHISIDDLQLILDHYKAQTKTFSRIHTPTDEPPGRDNCGQGVEEMISPNQSIDDLPRCDNCGGIIQRKRMKRSEGKGQYCSDRCRKAYKRKVEKESARGA</sequence>